<dbReference type="Proteomes" id="UP000035760">
    <property type="component" value="Unassembled WGS sequence"/>
</dbReference>
<comment type="caution">
    <text evidence="1">The sequence shown here is derived from an EMBL/GenBank/DDBJ whole genome shotgun (WGS) entry which is preliminary data.</text>
</comment>
<accession>W6M3X9</accession>
<keyword evidence="2" id="KW-1185">Reference proteome</keyword>
<dbReference type="STRING" id="1400863.BN873_310005"/>
<reference evidence="1" key="1">
    <citation type="submission" date="2013-07" db="EMBL/GenBank/DDBJ databases">
        <authorList>
            <person name="McIlroy S."/>
        </authorList>
    </citation>
    <scope>NUCLEOTIDE SEQUENCE [LARGE SCALE GENOMIC DNA]</scope>
    <source>
        <strain evidence="1">Run_A_D11</strain>
    </source>
</reference>
<protein>
    <submittedName>
        <fullName evidence="1">Uncharacterized protein</fullName>
    </submittedName>
</protein>
<dbReference type="EMBL" id="CBTJ020000038">
    <property type="protein sequence ID" value="CDI02486.1"/>
    <property type="molecule type" value="Genomic_DNA"/>
</dbReference>
<gene>
    <name evidence="1" type="ORF">BN873_310005</name>
</gene>
<evidence type="ECO:0000313" key="2">
    <source>
        <dbReference type="Proteomes" id="UP000035760"/>
    </source>
</evidence>
<organism evidence="1 2">
    <name type="scientific">Candidatus Competibacter denitrificans Run_A_D11</name>
    <dbReference type="NCBI Taxonomy" id="1400863"/>
    <lineage>
        <taxon>Bacteria</taxon>
        <taxon>Pseudomonadati</taxon>
        <taxon>Pseudomonadota</taxon>
        <taxon>Gammaproteobacteria</taxon>
        <taxon>Candidatus Competibacteraceae</taxon>
        <taxon>Candidatus Competibacter</taxon>
    </lineage>
</organism>
<name>W6M3X9_9GAMM</name>
<reference evidence="1" key="2">
    <citation type="submission" date="2014-03" db="EMBL/GenBank/DDBJ databases">
        <title>Candidatus Competibacter-lineage genomes retrieved from metagenomes reveal functional metabolic diversity.</title>
        <authorList>
            <person name="McIlroy S.J."/>
            <person name="Albertsen M."/>
            <person name="Andresen E.K."/>
            <person name="Saunders A.M."/>
            <person name="Kristiansen R."/>
            <person name="Stokholm-Bjerregaard M."/>
            <person name="Nielsen K.L."/>
            <person name="Nielsen P.H."/>
        </authorList>
    </citation>
    <scope>NUCLEOTIDE SEQUENCE</scope>
    <source>
        <strain evidence="1">Run_A_D11</strain>
    </source>
</reference>
<proteinExistence type="predicted"/>
<dbReference type="AlphaFoldDB" id="W6M3X9"/>
<dbReference type="RefSeq" id="WP_171820438.1">
    <property type="nucleotide sequence ID" value="NZ_CBTJ020000038.1"/>
</dbReference>
<evidence type="ECO:0000313" key="1">
    <source>
        <dbReference type="EMBL" id="CDI02486.1"/>
    </source>
</evidence>
<sequence length="58" mass="6918">MTASALTTERERKLFSDLLDQWRKNHLPDAPREQLEAIEEAMYRYRPGLAAGERRSWR</sequence>